<comment type="pathway">
    <text evidence="4">Phospholipid metabolism.</text>
</comment>
<comment type="caution">
    <text evidence="6">The sequence shown here is derived from an EMBL/GenBank/DDBJ whole genome shotgun (WGS) entry which is preliminary data.</text>
</comment>
<protein>
    <recommendedName>
        <fullName evidence="5">Methyltransferase type 11 domain-containing protein</fullName>
    </recommendedName>
</protein>
<dbReference type="InterPro" id="IPR029063">
    <property type="entry name" value="SAM-dependent_MTases_sf"/>
</dbReference>
<dbReference type="Proteomes" id="UP001194714">
    <property type="component" value="Unassembled WGS sequence"/>
</dbReference>
<comment type="pathway">
    <text evidence="1">Lipid metabolism.</text>
</comment>
<dbReference type="Pfam" id="PF08241">
    <property type="entry name" value="Methyltransf_11"/>
    <property type="match status" value="1"/>
</dbReference>
<dbReference type="RefSeq" id="WP_228546932.1">
    <property type="nucleotide sequence ID" value="NZ_JAAEJV010000001.1"/>
</dbReference>
<evidence type="ECO:0000256" key="3">
    <source>
        <dbReference type="ARBA" id="ARBA00022679"/>
    </source>
</evidence>
<evidence type="ECO:0000259" key="5">
    <source>
        <dbReference type="Pfam" id="PF08241"/>
    </source>
</evidence>
<evidence type="ECO:0000313" key="6">
    <source>
        <dbReference type="EMBL" id="MBF5058594.1"/>
    </source>
</evidence>
<dbReference type="InterPro" id="IPR013216">
    <property type="entry name" value="Methyltransf_11"/>
</dbReference>
<keyword evidence="7" id="KW-1185">Reference proteome</keyword>
<dbReference type="PANTHER" id="PTHR44307">
    <property type="entry name" value="PHOSPHOETHANOLAMINE METHYLTRANSFERASE"/>
    <property type="match status" value="1"/>
</dbReference>
<dbReference type="EMBL" id="JAAEJV010000001">
    <property type="protein sequence ID" value="MBF5058594.1"/>
    <property type="molecule type" value="Genomic_DNA"/>
</dbReference>
<sequence>MALKKNTLPRLDSVESMYEDSLHEISLFEGGFINFGYWTQSLPCSRNFSKKERLESEKNLYRYVGKELAINQSDVVLDLGCGLGLGTKLIAKEFLPKEIVGIDSSTHQINKANHLDEKVLAPKLNVRFQLENACHLSFKRHSFDKIISIEAVQHFESLMGFLKEAYKVLKANGNIGIATFFGTSEASFQKSANLIPTIKSYTDKLFPIQEVISSLEQVGFINIKVESIGKHVWPQLDKWISQGDLKDSWDKNWYIGYKQDLYDYYVVTAKKK</sequence>
<evidence type="ECO:0000256" key="4">
    <source>
        <dbReference type="ARBA" id="ARBA00025707"/>
    </source>
</evidence>
<dbReference type="SUPFAM" id="SSF53335">
    <property type="entry name" value="S-adenosyl-L-methionine-dependent methyltransferases"/>
    <property type="match status" value="1"/>
</dbReference>
<gene>
    <name evidence="6" type="ORF">NEPTK9_000091</name>
</gene>
<keyword evidence="3" id="KW-0808">Transferase</keyword>
<name>A0ABS0AWS8_9BACT</name>
<organism evidence="6 7">
    <name type="scientific">Candidatus Neptunichlamydia vexilliferae</name>
    <dbReference type="NCBI Taxonomy" id="1651774"/>
    <lineage>
        <taxon>Bacteria</taxon>
        <taxon>Pseudomonadati</taxon>
        <taxon>Chlamydiota</taxon>
        <taxon>Chlamydiia</taxon>
        <taxon>Parachlamydiales</taxon>
        <taxon>Simkaniaceae</taxon>
        <taxon>Candidatus Neptunichlamydia</taxon>
    </lineage>
</organism>
<dbReference type="Gene3D" id="3.40.50.150">
    <property type="entry name" value="Vaccinia Virus protein VP39"/>
    <property type="match status" value="1"/>
</dbReference>
<proteinExistence type="predicted"/>
<feature type="domain" description="Methyltransferase type 11" evidence="5">
    <location>
        <begin position="77"/>
        <end position="175"/>
    </location>
</feature>
<keyword evidence="2" id="KW-0489">Methyltransferase</keyword>
<reference evidence="6 7" key="1">
    <citation type="submission" date="2020-01" db="EMBL/GenBank/DDBJ databases">
        <title>Draft genome sequence of Cand. Neptunochlamydia vexilliferae K9.</title>
        <authorList>
            <person name="Schulz F."/>
            <person name="Koestlbacher S."/>
            <person name="Wascher F."/>
            <person name="Pizzetti I."/>
            <person name="Horn M."/>
        </authorList>
    </citation>
    <scope>NUCLEOTIDE SEQUENCE [LARGE SCALE GENOMIC DNA]</scope>
    <source>
        <strain evidence="6 7">K9</strain>
    </source>
</reference>
<evidence type="ECO:0000256" key="1">
    <source>
        <dbReference type="ARBA" id="ARBA00005189"/>
    </source>
</evidence>
<dbReference type="CDD" id="cd02440">
    <property type="entry name" value="AdoMet_MTases"/>
    <property type="match status" value="1"/>
</dbReference>
<dbReference type="PANTHER" id="PTHR44307:SF2">
    <property type="entry name" value="PHOSPHOETHANOLAMINE METHYLTRANSFERASE ISOFORM X1"/>
    <property type="match status" value="1"/>
</dbReference>
<evidence type="ECO:0000256" key="2">
    <source>
        <dbReference type="ARBA" id="ARBA00022603"/>
    </source>
</evidence>
<evidence type="ECO:0000313" key="7">
    <source>
        <dbReference type="Proteomes" id="UP001194714"/>
    </source>
</evidence>
<accession>A0ABS0AWS8</accession>